<dbReference type="InterPro" id="IPR013876">
    <property type="entry name" value="TFIIH_BTF_p62_N"/>
</dbReference>
<dbReference type="PANTHER" id="PTHR12856">
    <property type="entry name" value="TRANSCRIPTION INITIATION FACTOR IIH-RELATED"/>
    <property type="match status" value="1"/>
</dbReference>
<keyword evidence="10" id="KW-1185">Reference proteome</keyword>
<keyword evidence="3" id="KW-0677">Repeat</keyword>
<sequence>MADDSTGDEHLHAAVSFEKVAGTLTLTHTELSWRPSASSSTSVPAFSLSHRFWTGLSVSVAGSASTVMLIKLDTQGTAPPPKRFASGKLILHFVAEPSEAAVAQREPFKQRLTNIIRQNKARAANEAGAAVASTPGPSSGPAPSPTSARSRDASMTAASSPASDARAQSHTDATSASTTAAQKTSTAYDEPAARTELQMRIDILKAHPSLLALHRQVVHSRIMTDAEFWSHPTRLALLRAERAAEKQRKGRNARLADPQKSTDQGGEVRYSLTPQIVRDMFEQYPVVARAYAENVPDKLSEQDFWRRYFSSRLYSRLRTSNRSAASEHIIRDDEVFDKYLQEEDDDIEPRSAYNPHDSLLDLASTANDHDETGNQRDWTMRPGFGGGGKRALPLLRRFNEHSQSLLDSALGEQADTELDVEGNPRKKRRIVGGVGEEYPEEGQQQGSDADDDEEDDENEVLANQRGRSTRHLYSNIVIDELQEGQRRKTVPLNIQTASQRSKGHERAARPEASNGAGEPMDLDEDGEVSGLPFEVMQELIRTELEQWPLVPALGKWKPPQARDGMVRTMERLLNNVLGGAGRDFKHETGKGLLGDALHKSLLSSHAATTEFLRQFWSVVAPQSAVSIRIAKQEAAESQQERTVAELSPAQRRQRAVRMAGILAKTETRVNDLKDQVRQADAGVVEDRAAALAFVDRSLLPTVKAVGRALEVARVMYNFKISVA</sequence>
<feature type="domain" description="BSD" evidence="8">
    <location>
        <begin position="264"/>
        <end position="316"/>
    </location>
</feature>
<dbReference type="Gene3D" id="6.10.140.1200">
    <property type="match status" value="1"/>
</dbReference>
<comment type="subcellular location">
    <subcellularLocation>
        <location evidence="1">Nucleus</location>
    </subcellularLocation>
</comment>
<accession>A0AAN6JSB4</accession>
<comment type="caution">
    <text evidence="9">The sequence shown here is derived from an EMBL/GenBank/DDBJ whole genome shotgun (WGS) entry which is preliminary data.</text>
</comment>
<dbReference type="Gene3D" id="2.30.29.30">
    <property type="entry name" value="Pleckstrin-homology domain (PH domain)/Phosphotyrosine-binding domain (PTB)"/>
    <property type="match status" value="1"/>
</dbReference>
<dbReference type="Pfam" id="PF08567">
    <property type="entry name" value="PH_TFIIH"/>
    <property type="match status" value="1"/>
</dbReference>
<evidence type="ECO:0000256" key="6">
    <source>
        <dbReference type="ARBA" id="ARBA00023242"/>
    </source>
</evidence>
<evidence type="ECO:0000256" key="2">
    <source>
        <dbReference type="ARBA" id="ARBA00009448"/>
    </source>
</evidence>
<protein>
    <submittedName>
        <fullName evidence="9">RNA polymerase II transcription factor B subunit 1</fullName>
    </submittedName>
</protein>
<keyword evidence="4" id="KW-0805">Transcription regulation</keyword>
<evidence type="ECO:0000256" key="7">
    <source>
        <dbReference type="SAM" id="MobiDB-lite"/>
    </source>
</evidence>
<dbReference type="Pfam" id="PF03909">
    <property type="entry name" value="BSD"/>
    <property type="match status" value="1"/>
</dbReference>
<feature type="region of interest" description="Disordered" evidence="7">
    <location>
        <begin position="408"/>
        <end position="466"/>
    </location>
</feature>
<gene>
    <name evidence="9" type="primary">TFB1</name>
    <name evidence="9" type="ORF">OC846_003128</name>
</gene>
<evidence type="ECO:0000256" key="5">
    <source>
        <dbReference type="ARBA" id="ARBA00023163"/>
    </source>
</evidence>
<feature type="region of interest" description="Disordered" evidence="7">
    <location>
        <begin position="126"/>
        <end position="191"/>
    </location>
</feature>
<dbReference type="SUPFAM" id="SSF140383">
    <property type="entry name" value="BSD domain-like"/>
    <property type="match status" value="2"/>
</dbReference>
<dbReference type="Gene3D" id="1.10.3970.10">
    <property type="entry name" value="BSD domain"/>
    <property type="match status" value="1"/>
</dbReference>
<keyword evidence="6" id="KW-0539">Nucleus</keyword>
<dbReference type="InterPro" id="IPR011993">
    <property type="entry name" value="PH-like_dom_sf"/>
</dbReference>
<dbReference type="InterPro" id="IPR035925">
    <property type="entry name" value="BSD_dom_sf"/>
</dbReference>
<proteinExistence type="inferred from homology"/>
<reference evidence="9" key="1">
    <citation type="journal article" date="2023" name="PhytoFront">
        <title>Draft Genome Resources of Seven Strains of Tilletia horrida, Causal Agent of Kernel Smut of Rice.</title>
        <authorList>
            <person name="Khanal S."/>
            <person name="Antony Babu S."/>
            <person name="Zhou X.G."/>
        </authorList>
    </citation>
    <scope>NUCLEOTIDE SEQUENCE</scope>
    <source>
        <strain evidence="9">TX6</strain>
    </source>
</reference>
<dbReference type="GO" id="GO:0000439">
    <property type="term" value="C:transcription factor TFIIH core complex"/>
    <property type="evidence" value="ECO:0007669"/>
    <property type="project" value="InterPro"/>
</dbReference>
<keyword evidence="5" id="KW-0804">Transcription</keyword>
<dbReference type="Proteomes" id="UP001176517">
    <property type="component" value="Unassembled WGS sequence"/>
</dbReference>
<name>A0AAN6JSB4_9BASI</name>
<feature type="compositionally biased region" description="Acidic residues" evidence="7">
    <location>
        <begin position="448"/>
        <end position="459"/>
    </location>
</feature>
<comment type="similarity">
    <text evidence="2">Belongs to the TFB1 family.</text>
</comment>
<feature type="region of interest" description="Disordered" evidence="7">
    <location>
        <begin position="488"/>
        <end position="526"/>
    </location>
</feature>
<evidence type="ECO:0000259" key="8">
    <source>
        <dbReference type="PROSITE" id="PS50858"/>
    </source>
</evidence>
<feature type="region of interest" description="Disordered" evidence="7">
    <location>
        <begin position="246"/>
        <end position="266"/>
    </location>
</feature>
<evidence type="ECO:0000313" key="9">
    <source>
        <dbReference type="EMBL" id="KAK0551842.1"/>
    </source>
</evidence>
<evidence type="ECO:0000256" key="4">
    <source>
        <dbReference type="ARBA" id="ARBA00023015"/>
    </source>
</evidence>
<feature type="compositionally biased region" description="Low complexity" evidence="7">
    <location>
        <begin position="126"/>
        <end position="137"/>
    </location>
</feature>
<dbReference type="InterPro" id="IPR027079">
    <property type="entry name" value="Tfb1/GTF2H1"/>
</dbReference>
<organism evidence="9 10">
    <name type="scientific">Tilletia horrida</name>
    <dbReference type="NCBI Taxonomy" id="155126"/>
    <lineage>
        <taxon>Eukaryota</taxon>
        <taxon>Fungi</taxon>
        <taxon>Dikarya</taxon>
        <taxon>Basidiomycota</taxon>
        <taxon>Ustilaginomycotina</taxon>
        <taxon>Exobasidiomycetes</taxon>
        <taxon>Tilletiales</taxon>
        <taxon>Tilletiaceae</taxon>
        <taxon>Tilletia</taxon>
    </lineage>
</organism>
<dbReference type="EMBL" id="JAPDMZ010000071">
    <property type="protein sequence ID" value="KAK0551842.1"/>
    <property type="molecule type" value="Genomic_DNA"/>
</dbReference>
<evidence type="ECO:0000256" key="3">
    <source>
        <dbReference type="ARBA" id="ARBA00022737"/>
    </source>
</evidence>
<dbReference type="AlphaFoldDB" id="A0AAN6JSB4"/>
<dbReference type="InterPro" id="IPR005607">
    <property type="entry name" value="BSD_dom"/>
</dbReference>
<dbReference type="GO" id="GO:0006289">
    <property type="term" value="P:nucleotide-excision repair"/>
    <property type="evidence" value="ECO:0007669"/>
    <property type="project" value="InterPro"/>
</dbReference>
<dbReference type="GO" id="GO:0006351">
    <property type="term" value="P:DNA-templated transcription"/>
    <property type="evidence" value="ECO:0007669"/>
    <property type="project" value="InterPro"/>
</dbReference>
<dbReference type="SMART" id="SM00751">
    <property type="entry name" value="BSD"/>
    <property type="match status" value="1"/>
</dbReference>
<evidence type="ECO:0000313" key="10">
    <source>
        <dbReference type="Proteomes" id="UP001176517"/>
    </source>
</evidence>
<evidence type="ECO:0000256" key="1">
    <source>
        <dbReference type="ARBA" id="ARBA00004123"/>
    </source>
</evidence>
<dbReference type="PROSITE" id="PS50858">
    <property type="entry name" value="BSD"/>
    <property type="match status" value="1"/>
</dbReference>
<feature type="compositionally biased region" description="Low complexity" evidence="7">
    <location>
        <begin position="168"/>
        <end position="187"/>
    </location>
</feature>